<keyword evidence="2" id="KW-1003">Cell membrane</keyword>
<feature type="transmembrane region" description="Helical" evidence="6">
    <location>
        <begin position="7"/>
        <end position="26"/>
    </location>
</feature>
<dbReference type="OrthoDB" id="2387346at2"/>
<feature type="transmembrane region" description="Helical" evidence="6">
    <location>
        <begin position="115"/>
        <end position="131"/>
    </location>
</feature>
<evidence type="ECO:0000256" key="2">
    <source>
        <dbReference type="ARBA" id="ARBA00022475"/>
    </source>
</evidence>
<feature type="transmembrane region" description="Helical" evidence="6">
    <location>
        <begin position="38"/>
        <end position="64"/>
    </location>
</feature>
<dbReference type="EMBL" id="QKRB01000046">
    <property type="protein sequence ID" value="PZD95050.1"/>
    <property type="molecule type" value="Genomic_DNA"/>
</dbReference>
<evidence type="ECO:0000313" key="9">
    <source>
        <dbReference type="Proteomes" id="UP000249522"/>
    </source>
</evidence>
<feature type="transmembrane region" description="Helical" evidence="6">
    <location>
        <begin position="348"/>
        <end position="366"/>
    </location>
</feature>
<name>A0A2W1LA86_9BACL</name>
<evidence type="ECO:0000256" key="1">
    <source>
        <dbReference type="ARBA" id="ARBA00004651"/>
    </source>
</evidence>
<dbReference type="GO" id="GO:0005886">
    <property type="term" value="C:plasma membrane"/>
    <property type="evidence" value="ECO:0007669"/>
    <property type="project" value="UniProtKB-SubCell"/>
</dbReference>
<protein>
    <recommendedName>
        <fullName evidence="7">Copper resistance protein D domain-containing protein</fullName>
    </recommendedName>
</protein>
<evidence type="ECO:0000313" key="8">
    <source>
        <dbReference type="EMBL" id="PZD95050.1"/>
    </source>
</evidence>
<keyword evidence="4 6" id="KW-1133">Transmembrane helix</keyword>
<feature type="transmembrane region" description="Helical" evidence="6">
    <location>
        <begin position="314"/>
        <end position="336"/>
    </location>
</feature>
<proteinExistence type="predicted"/>
<dbReference type="AlphaFoldDB" id="A0A2W1LA86"/>
<gene>
    <name evidence="8" type="ORF">DNH61_15550</name>
</gene>
<sequence>MYVVLESLMYLCLSVLFGAFILEAIPDNRKPVVVVPRIYMTASIIGIVVGSGAQVVKLIIFFMVELGYDLDFVVFRVLRDYDIGHGWLWTLVLGILLYALLLMKIEPEYAQQVPYIKLAILVLIVGAQGWASHSKTVSGMPGFWSHTFHLLAVTVWIGIVLVIGWFTLRSQNWRQWLGWMTPLSLLCLSVTLIAGFMMMFDLAPNYRNAWVLDYGQALLLKHIMIVPLLTVAGVNSVYLRRKLRRMPDYNPLPILKLESMLALLIFVTTAYMGQQEPPDDLAETLTESEVHVGPSALFTWFYPGEVFPDMQVQLAVNLTSIVLSTVACLSLLLGVWLAGKRKAVGKAFAAFIVSILMGYLAVMTAII</sequence>
<feature type="transmembrane region" description="Helical" evidence="6">
    <location>
        <begin position="180"/>
        <end position="199"/>
    </location>
</feature>
<dbReference type="PANTHER" id="PTHR34820:SF4">
    <property type="entry name" value="INNER MEMBRANE PROTEIN YEBZ"/>
    <property type="match status" value="1"/>
</dbReference>
<keyword evidence="3 6" id="KW-0812">Transmembrane</keyword>
<feature type="transmembrane region" description="Helical" evidence="6">
    <location>
        <begin position="251"/>
        <end position="272"/>
    </location>
</feature>
<dbReference type="Proteomes" id="UP000249522">
    <property type="component" value="Unassembled WGS sequence"/>
</dbReference>
<dbReference type="Pfam" id="PF05425">
    <property type="entry name" value="CopD"/>
    <property type="match status" value="1"/>
</dbReference>
<dbReference type="InterPro" id="IPR032694">
    <property type="entry name" value="CopC/D"/>
</dbReference>
<feature type="domain" description="Copper resistance protein D" evidence="7">
    <location>
        <begin position="178"/>
        <end position="270"/>
    </location>
</feature>
<comment type="caution">
    <text evidence="8">The sequence shown here is derived from an EMBL/GenBank/DDBJ whole genome shotgun (WGS) entry which is preliminary data.</text>
</comment>
<feature type="transmembrane region" description="Helical" evidence="6">
    <location>
        <begin position="143"/>
        <end position="168"/>
    </location>
</feature>
<comment type="subcellular location">
    <subcellularLocation>
        <location evidence="1">Cell membrane</location>
        <topology evidence="1">Multi-pass membrane protein</topology>
    </subcellularLocation>
</comment>
<dbReference type="GO" id="GO:0006825">
    <property type="term" value="P:copper ion transport"/>
    <property type="evidence" value="ECO:0007669"/>
    <property type="project" value="InterPro"/>
</dbReference>
<evidence type="ECO:0000256" key="3">
    <source>
        <dbReference type="ARBA" id="ARBA00022692"/>
    </source>
</evidence>
<feature type="transmembrane region" description="Helical" evidence="6">
    <location>
        <begin position="219"/>
        <end position="239"/>
    </location>
</feature>
<reference evidence="8 9" key="1">
    <citation type="submission" date="2018-06" db="EMBL/GenBank/DDBJ databases">
        <title>Paenibacillus imtechensis sp. nov.</title>
        <authorList>
            <person name="Pinnaka A.K."/>
            <person name="Singh H."/>
            <person name="Kaur M."/>
        </authorList>
    </citation>
    <scope>NUCLEOTIDE SEQUENCE [LARGE SCALE GENOMIC DNA]</scope>
    <source>
        <strain evidence="8 9">SMB1</strain>
    </source>
</reference>
<organism evidence="8 9">
    <name type="scientific">Paenibacillus sambharensis</name>
    <dbReference type="NCBI Taxonomy" id="1803190"/>
    <lineage>
        <taxon>Bacteria</taxon>
        <taxon>Bacillati</taxon>
        <taxon>Bacillota</taxon>
        <taxon>Bacilli</taxon>
        <taxon>Bacillales</taxon>
        <taxon>Paenibacillaceae</taxon>
        <taxon>Paenibacillus</taxon>
    </lineage>
</organism>
<evidence type="ECO:0000256" key="6">
    <source>
        <dbReference type="SAM" id="Phobius"/>
    </source>
</evidence>
<accession>A0A2W1LA86</accession>
<evidence type="ECO:0000256" key="5">
    <source>
        <dbReference type="ARBA" id="ARBA00023136"/>
    </source>
</evidence>
<feature type="transmembrane region" description="Helical" evidence="6">
    <location>
        <begin position="84"/>
        <end position="103"/>
    </location>
</feature>
<dbReference type="PANTHER" id="PTHR34820">
    <property type="entry name" value="INNER MEMBRANE PROTEIN YEBZ"/>
    <property type="match status" value="1"/>
</dbReference>
<dbReference type="InterPro" id="IPR008457">
    <property type="entry name" value="Cu-R_CopD_dom"/>
</dbReference>
<keyword evidence="5 6" id="KW-0472">Membrane</keyword>
<evidence type="ECO:0000256" key="4">
    <source>
        <dbReference type="ARBA" id="ARBA00022989"/>
    </source>
</evidence>
<keyword evidence="9" id="KW-1185">Reference proteome</keyword>
<evidence type="ECO:0000259" key="7">
    <source>
        <dbReference type="Pfam" id="PF05425"/>
    </source>
</evidence>